<name>A0A9P9JZ85_FUSSL</name>
<dbReference type="EMBL" id="JAGTJS010000026">
    <property type="protein sequence ID" value="KAH7234269.1"/>
    <property type="molecule type" value="Genomic_DNA"/>
</dbReference>
<dbReference type="AlphaFoldDB" id="A0A9P9JZ85"/>
<evidence type="ECO:0000256" key="1">
    <source>
        <dbReference type="SAM" id="Phobius"/>
    </source>
</evidence>
<dbReference type="PANTHER" id="PTHR36587">
    <property type="entry name" value="EXPRESSION SITE-ASSOCIATED GENE 3 (ESAG3)-LIKE PROTEIN"/>
    <property type="match status" value="1"/>
</dbReference>
<evidence type="ECO:0000313" key="3">
    <source>
        <dbReference type="Proteomes" id="UP000736672"/>
    </source>
</evidence>
<keyword evidence="1" id="KW-1133">Transmembrane helix</keyword>
<feature type="transmembrane region" description="Helical" evidence="1">
    <location>
        <begin position="31"/>
        <end position="50"/>
    </location>
</feature>
<keyword evidence="3" id="KW-1185">Reference proteome</keyword>
<dbReference type="OrthoDB" id="422736at2759"/>
<organism evidence="2 3">
    <name type="scientific">Fusarium solani</name>
    <name type="common">Filamentous fungus</name>
    <dbReference type="NCBI Taxonomy" id="169388"/>
    <lineage>
        <taxon>Eukaryota</taxon>
        <taxon>Fungi</taxon>
        <taxon>Dikarya</taxon>
        <taxon>Ascomycota</taxon>
        <taxon>Pezizomycotina</taxon>
        <taxon>Sordariomycetes</taxon>
        <taxon>Hypocreomycetidae</taxon>
        <taxon>Hypocreales</taxon>
        <taxon>Nectriaceae</taxon>
        <taxon>Fusarium</taxon>
        <taxon>Fusarium solani species complex</taxon>
    </lineage>
</organism>
<protein>
    <submittedName>
        <fullName evidence="2">Uncharacterized protein</fullName>
    </submittedName>
</protein>
<sequence>MASHIALLGAVRPWSRFCFNGPKLRWSRRGCLLLFILFSVTLTLYHLMLFDRTWHPRSPILLDSSSLESEILPAGERKFVIILPVDNSSHDLCKVVSSIIALGYPPPILVNWKRDFHTNTDGIGPSQLAKITGTLSYLEWAMSQDAPERLGDSDLVLMLDGHDIWMQLPPSVLLYRYFKTNQQANKRLIDRYGFNKGVLQTIVISAQKGCVAPRDTISNLYCQDLPESPLPPNVFGFFTDYKIGRWKYMRPKFVNSGSFIGPMGDMRRYFQRVKDKMDRDLDEISSSEDLGGDQGIFAEVFGEQELWRQHISGAKAVVIPSPSELEYHLGLDYTQELFYPTCYSEEDGYFVPIDNPSAIERESSKVGVSPPRIWGIPTDIYREADNPLAKLSDASKKDLTWGEVPLYIDFWTTAIPVAIHHNAWRNGLKNRRITWWDKTWYFPYLRDLLKVQMQANGTIEPLATLDAKNGSLQIWPFGEGEPKASLLFSRNNETKRWQLQPADWNTVCRSNNNATAEAEAEAHWYDEVFRDGKGSF</sequence>
<reference evidence="2" key="1">
    <citation type="journal article" date="2021" name="Nat. Commun.">
        <title>Genetic determinants of endophytism in the Arabidopsis root mycobiome.</title>
        <authorList>
            <person name="Mesny F."/>
            <person name="Miyauchi S."/>
            <person name="Thiergart T."/>
            <person name="Pickel B."/>
            <person name="Atanasova L."/>
            <person name="Karlsson M."/>
            <person name="Huettel B."/>
            <person name="Barry K.W."/>
            <person name="Haridas S."/>
            <person name="Chen C."/>
            <person name="Bauer D."/>
            <person name="Andreopoulos W."/>
            <person name="Pangilinan J."/>
            <person name="LaButti K."/>
            <person name="Riley R."/>
            <person name="Lipzen A."/>
            <person name="Clum A."/>
            <person name="Drula E."/>
            <person name="Henrissat B."/>
            <person name="Kohler A."/>
            <person name="Grigoriev I.V."/>
            <person name="Martin F.M."/>
            <person name="Hacquard S."/>
        </authorList>
    </citation>
    <scope>NUCLEOTIDE SEQUENCE</scope>
    <source>
        <strain evidence="2">FSSC 5 MPI-SDFR-AT-0091</strain>
    </source>
</reference>
<evidence type="ECO:0000313" key="2">
    <source>
        <dbReference type="EMBL" id="KAH7234269.1"/>
    </source>
</evidence>
<dbReference type="CDD" id="cd22997">
    <property type="entry name" value="GT_LH"/>
    <property type="match status" value="1"/>
</dbReference>
<accession>A0A9P9JZ85</accession>
<keyword evidence="1" id="KW-0472">Membrane</keyword>
<dbReference type="PANTHER" id="PTHR36587:SF2">
    <property type="entry name" value="EXPRESSION SITE-ASSOCIATED GENE 3 (ESAG3)-LIKE PROTEIN"/>
    <property type="match status" value="1"/>
</dbReference>
<gene>
    <name evidence="2" type="ORF">B0J15DRAFT_408025</name>
</gene>
<comment type="caution">
    <text evidence="2">The sequence shown here is derived from an EMBL/GenBank/DDBJ whole genome shotgun (WGS) entry which is preliminary data.</text>
</comment>
<proteinExistence type="predicted"/>
<keyword evidence="1" id="KW-0812">Transmembrane</keyword>
<dbReference type="Proteomes" id="UP000736672">
    <property type="component" value="Unassembled WGS sequence"/>
</dbReference>